<dbReference type="Proteomes" id="UP000034681">
    <property type="component" value="Unassembled WGS sequence"/>
</dbReference>
<dbReference type="EMBL" id="AJTX02000004">
    <property type="protein sequence ID" value="KKJ00601.1"/>
    <property type="molecule type" value="Genomic_DNA"/>
</dbReference>
<keyword evidence="1" id="KW-0472">Membrane</keyword>
<accession>A0A0M2PVX1</accession>
<keyword evidence="1" id="KW-1133">Transmembrane helix</keyword>
<keyword evidence="3" id="KW-1185">Reference proteome</keyword>
<name>A0A0M2PVX1_PROHO</name>
<keyword evidence="1" id="KW-0812">Transmembrane</keyword>
<protein>
    <submittedName>
        <fullName evidence="2">Uncharacterized protein</fullName>
    </submittedName>
</protein>
<dbReference type="OrthoDB" id="532853at2"/>
<evidence type="ECO:0000313" key="2">
    <source>
        <dbReference type="EMBL" id="KKJ00601.1"/>
    </source>
</evidence>
<comment type="caution">
    <text evidence="2">The sequence shown here is derived from an EMBL/GenBank/DDBJ whole genome shotgun (WGS) entry which is preliminary data.</text>
</comment>
<gene>
    <name evidence="2" type="ORF">PROH_11935</name>
</gene>
<dbReference type="AlphaFoldDB" id="A0A0M2PVX1"/>
<reference evidence="2" key="1">
    <citation type="submission" date="2012-04" db="EMBL/GenBank/DDBJ databases">
        <authorList>
            <person name="Borisov I.G."/>
            <person name="Ivanikova N.V."/>
            <person name="Pinevich A.V."/>
        </authorList>
    </citation>
    <scope>NUCLEOTIDE SEQUENCE</scope>
    <source>
        <strain evidence="2">CALU 1027</strain>
    </source>
</reference>
<proteinExistence type="predicted"/>
<evidence type="ECO:0000256" key="1">
    <source>
        <dbReference type="SAM" id="Phobius"/>
    </source>
</evidence>
<sequence length="66" mass="7358">MSHWATIGPDLWHLSTDGLVLAQNTDADLVAQAQQAWKTFIETGQVWAFLIGLIIGYAFRTFTTYG</sequence>
<organism evidence="2 3">
    <name type="scientific">Prochlorothrix hollandica PCC 9006 = CALU 1027</name>
    <dbReference type="NCBI Taxonomy" id="317619"/>
    <lineage>
        <taxon>Bacteria</taxon>
        <taxon>Bacillati</taxon>
        <taxon>Cyanobacteriota</taxon>
        <taxon>Cyanophyceae</taxon>
        <taxon>Prochlorotrichales</taxon>
        <taxon>Prochlorotrichaceae</taxon>
        <taxon>Prochlorothrix</taxon>
    </lineage>
</organism>
<feature type="transmembrane region" description="Helical" evidence="1">
    <location>
        <begin position="46"/>
        <end position="63"/>
    </location>
</feature>
<evidence type="ECO:0000313" key="3">
    <source>
        <dbReference type="Proteomes" id="UP000034681"/>
    </source>
</evidence>